<dbReference type="AlphaFoldDB" id="A0A5A9X5R6"/>
<gene>
    <name evidence="3" type="ORF">ET418_16570</name>
</gene>
<evidence type="ECO:0000256" key="1">
    <source>
        <dbReference type="ARBA" id="ARBA00022729"/>
    </source>
</evidence>
<dbReference type="GO" id="GO:0016491">
    <property type="term" value="F:oxidoreductase activity"/>
    <property type="evidence" value="ECO:0007669"/>
    <property type="project" value="TreeGrafter"/>
</dbReference>
<evidence type="ECO:0000313" key="3">
    <source>
        <dbReference type="EMBL" id="KAA0888346.1"/>
    </source>
</evidence>
<keyword evidence="1 2" id="KW-0732">Signal</keyword>
<name>A0A5A9X5R6_9BACT</name>
<protein>
    <submittedName>
        <fullName evidence="3">Cytochrome C</fullName>
    </submittedName>
</protein>
<evidence type="ECO:0000313" key="4">
    <source>
        <dbReference type="Proteomes" id="UP000324298"/>
    </source>
</evidence>
<dbReference type="InterPro" id="IPR051829">
    <property type="entry name" value="Multiheme_Cytochr_ET"/>
</dbReference>
<dbReference type="SUPFAM" id="SSF48695">
    <property type="entry name" value="Multiheme cytochromes"/>
    <property type="match status" value="1"/>
</dbReference>
<dbReference type="NCBIfam" id="NF040967">
    <property type="entry name" value="cytc_ExtN"/>
    <property type="match status" value="1"/>
</dbReference>
<reference evidence="3 4" key="1">
    <citation type="submission" date="2019-04" db="EMBL/GenBank/DDBJ databases">
        <title>Geobacter ruber sp. nov., ferric-reducing bacteria isolated from paddy soil.</title>
        <authorList>
            <person name="Xu Z."/>
            <person name="Masuda Y."/>
            <person name="Itoh H."/>
            <person name="Senoo K."/>
        </authorList>
    </citation>
    <scope>NUCLEOTIDE SEQUENCE [LARGE SCALE GENOMIC DNA]</scope>
    <source>
        <strain evidence="3 4">Red88</strain>
    </source>
</reference>
<feature type="chain" id="PRO_5022998927" evidence="2">
    <location>
        <begin position="24"/>
        <end position="418"/>
    </location>
</feature>
<dbReference type="NCBIfam" id="NF040968">
    <property type="entry name" value="FeS_ExtO"/>
    <property type="match status" value="1"/>
</dbReference>
<feature type="signal peptide" evidence="2">
    <location>
        <begin position="1"/>
        <end position="23"/>
    </location>
</feature>
<keyword evidence="4" id="KW-1185">Reference proteome</keyword>
<organism evidence="3 4">
    <name type="scientific">Oryzomonas rubra</name>
    <dbReference type="NCBI Taxonomy" id="2509454"/>
    <lineage>
        <taxon>Bacteria</taxon>
        <taxon>Pseudomonadati</taxon>
        <taxon>Thermodesulfobacteriota</taxon>
        <taxon>Desulfuromonadia</taxon>
        <taxon>Geobacterales</taxon>
        <taxon>Geobacteraceae</taxon>
        <taxon>Oryzomonas</taxon>
    </lineage>
</organism>
<evidence type="ECO:0000256" key="2">
    <source>
        <dbReference type="SAM" id="SignalP"/>
    </source>
</evidence>
<comment type="caution">
    <text evidence="3">The sequence shown here is derived from an EMBL/GenBank/DDBJ whole genome shotgun (WGS) entry which is preliminary data.</text>
</comment>
<dbReference type="Gene3D" id="1.10.1130.10">
    <property type="entry name" value="Flavocytochrome C3, Chain A"/>
    <property type="match status" value="1"/>
</dbReference>
<dbReference type="PANTHER" id="PTHR35038">
    <property type="entry name" value="DISSIMILATORY SULFITE REDUCTASE SIRA"/>
    <property type="match status" value="1"/>
</dbReference>
<dbReference type="Gene3D" id="3.90.10.10">
    <property type="entry name" value="Cytochrome C3"/>
    <property type="match status" value="1"/>
</dbReference>
<dbReference type="PANTHER" id="PTHR35038:SF8">
    <property type="entry name" value="C-TYPE POLYHEME CYTOCHROME OMCC"/>
    <property type="match status" value="1"/>
</dbReference>
<dbReference type="EMBL" id="SRSD01000011">
    <property type="protein sequence ID" value="KAA0888346.1"/>
    <property type="molecule type" value="Genomic_DNA"/>
</dbReference>
<accession>A0A5A9X5R6</accession>
<sequence>MPWMIPFIAACCLAASMAGGAMVASGAFLAAKGKPDRPAPHSTLVCTACHRLGGRFSDPAASGNRAAGCVGCHKGYDAIFDRPMATRQGEQRFVQRSYAKWDSGFFAKNCASCHVRGCLDCHGNGHAIRRPGTTACQTCHKGYYTGWDYAGRAPREDNMRYQRGLAVNNETFLKMLPDVHYLTGMTCAACHTMASLALGKKAAKGCRECHRPSRKVVEHRISAHLERLECYACHSTWAPQEYGTFFLRFRDPRLKEDFDLRPGESGEYLRSAYLRKQDAPPLGFNAAGRLSPIRPQFIAYYTDIQSARNSGPENILLAAEWRAFFPHTVQRGTVTCEACHDNPRRFLLERPSERIYQLRRDGMQLESFWVQEGQKLANGSFMTASRYRRMAGKGPAYTKAYIEKWKTFLNRVEPSSQP</sequence>
<dbReference type="Proteomes" id="UP000324298">
    <property type="component" value="Unassembled WGS sequence"/>
</dbReference>
<proteinExistence type="predicted"/>
<dbReference type="InterPro" id="IPR036280">
    <property type="entry name" value="Multihaem_cyt_sf"/>
</dbReference>
<dbReference type="OrthoDB" id="5390534at2"/>